<keyword evidence="2" id="KW-1185">Reference proteome</keyword>
<accession>A0AA86RV24</accession>
<protein>
    <submittedName>
        <fullName evidence="1">Uncharacterized protein</fullName>
    </submittedName>
</protein>
<sequence length="79" mass="9157">MDVGDIRTLTRYKSGLNYAALSRRERNTRKNFSKRHDLRIIQGTKILYSYKSNSFGATMMEGQKKVDETEGKAKHMAKK</sequence>
<name>A0AA86RV24_9FABA</name>
<dbReference type="Gramene" id="rna-AYBTSS11_LOCUS4985">
    <property type="protein sequence ID" value="CAJ1930954.1"/>
    <property type="gene ID" value="gene-AYBTSS11_LOCUS4985"/>
</dbReference>
<reference evidence="1" key="1">
    <citation type="submission" date="2023-10" db="EMBL/GenBank/DDBJ databases">
        <authorList>
            <person name="Domelevo Entfellner J.-B."/>
        </authorList>
    </citation>
    <scope>NUCLEOTIDE SEQUENCE</scope>
</reference>
<dbReference type="EMBL" id="OY731399">
    <property type="protein sequence ID" value="CAJ1930954.1"/>
    <property type="molecule type" value="Genomic_DNA"/>
</dbReference>
<dbReference type="Proteomes" id="UP001189624">
    <property type="component" value="Chromosome 2"/>
</dbReference>
<evidence type="ECO:0000313" key="1">
    <source>
        <dbReference type="EMBL" id="CAJ1930954.1"/>
    </source>
</evidence>
<organism evidence="1 2">
    <name type="scientific">Sphenostylis stenocarpa</name>
    <dbReference type="NCBI Taxonomy" id="92480"/>
    <lineage>
        <taxon>Eukaryota</taxon>
        <taxon>Viridiplantae</taxon>
        <taxon>Streptophyta</taxon>
        <taxon>Embryophyta</taxon>
        <taxon>Tracheophyta</taxon>
        <taxon>Spermatophyta</taxon>
        <taxon>Magnoliopsida</taxon>
        <taxon>eudicotyledons</taxon>
        <taxon>Gunneridae</taxon>
        <taxon>Pentapetalae</taxon>
        <taxon>rosids</taxon>
        <taxon>fabids</taxon>
        <taxon>Fabales</taxon>
        <taxon>Fabaceae</taxon>
        <taxon>Papilionoideae</taxon>
        <taxon>50 kb inversion clade</taxon>
        <taxon>NPAAA clade</taxon>
        <taxon>indigoferoid/millettioid clade</taxon>
        <taxon>Phaseoleae</taxon>
        <taxon>Sphenostylis</taxon>
    </lineage>
</organism>
<gene>
    <name evidence="1" type="ORF">AYBTSS11_LOCUS4985</name>
</gene>
<dbReference type="AlphaFoldDB" id="A0AA86RV24"/>
<evidence type="ECO:0000313" key="2">
    <source>
        <dbReference type="Proteomes" id="UP001189624"/>
    </source>
</evidence>
<proteinExistence type="predicted"/>